<dbReference type="CDD" id="cd05053">
    <property type="entry name" value="PTKc_FGFR"/>
    <property type="match status" value="1"/>
</dbReference>
<evidence type="ECO:0000256" key="1">
    <source>
        <dbReference type="ARBA" id="ARBA00004167"/>
    </source>
</evidence>
<feature type="binding site" evidence="20">
    <location>
        <position position="559"/>
    </location>
    <ligand>
        <name>ATP</name>
        <dbReference type="ChEBI" id="CHEBI:30616"/>
    </ligand>
</feature>
<accession>A0A646QDD7</accession>
<dbReference type="FunFam" id="3.30.200.20:FF:000814">
    <property type="entry name" value="Fibroblast growth factor receptor 2"/>
    <property type="match status" value="1"/>
</dbReference>
<feature type="disulfide bond" evidence="21">
    <location>
        <begin position="172"/>
        <end position="219"/>
    </location>
</feature>
<dbReference type="Gene3D" id="3.30.200.20">
    <property type="entry name" value="Phosphorylase Kinase, domain 1"/>
    <property type="match status" value="1"/>
</dbReference>
<keyword evidence="8 18" id="KW-0418">Kinase</keyword>
<evidence type="ECO:0000259" key="26">
    <source>
        <dbReference type="PROSITE" id="PS50835"/>
    </source>
</evidence>
<dbReference type="InterPro" id="IPR008266">
    <property type="entry name" value="Tyr_kinase_AS"/>
</dbReference>
<dbReference type="Pfam" id="PF07679">
    <property type="entry name" value="I-set"/>
    <property type="match status" value="3"/>
</dbReference>
<feature type="disulfide bond" evidence="21">
    <location>
        <begin position="266"/>
        <end position="328"/>
    </location>
</feature>
<dbReference type="InterPro" id="IPR001245">
    <property type="entry name" value="Ser-Thr/Tyr_kinase_cat_dom"/>
</dbReference>
<evidence type="ECO:0000256" key="22">
    <source>
        <dbReference type="PROSITE-ProRule" id="PRU10141"/>
    </source>
</evidence>
<dbReference type="EMBL" id="GHBY01000330">
    <property type="protein sequence ID" value="MUP40507.1"/>
    <property type="molecule type" value="Transcribed_RNA"/>
</dbReference>
<dbReference type="InterPro" id="IPR050122">
    <property type="entry name" value="RTK"/>
</dbReference>
<evidence type="ECO:0000256" key="3">
    <source>
        <dbReference type="ARBA" id="ARBA00022679"/>
    </source>
</evidence>
<feature type="disulfide bond" evidence="21">
    <location>
        <begin position="59"/>
        <end position="107"/>
    </location>
</feature>
<protein>
    <recommendedName>
        <fullName evidence="18">Fibroblast growth factor receptor</fullName>
        <ecNumber evidence="18">2.7.10.1</ecNumber>
    </recommendedName>
</protein>
<dbReference type="GO" id="GO:0008284">
    <property type="term" value="P:positive regulation of cell population proliferation"/>
    <property type="evidence" value="ECO:0007669"/>
    <property type="project" value="InterPro"/>
</dbReference>
<dbReference type="Pfam" id="PF07714">
    <property type="entry name" value="PK_Tyr_Ser-Thr"/>
    <property type="match status" value="1"/>
</dbReference>
<feature type="domain" description="Ig-like" evidence="26">
    <location>
        <begin position="244"/>
        <end position="344"/>
    </location>
</feature>
<keyword evidence="6" id="KW-0677">Repeat</keyword>
<evidence type="ECO:0000256" key="14">
    <source>
        <dbReference type="ARBA" id="ARBA00023170"/>
    </source>
</evidence>
<dbReference type="GO" id="GO:0005007">
    <property type="term" value="F:fibroblast growth factor receptor activity"/>
    <property type="evidence" value="ECO:0007669"/>
    <property type="project" value="InterPro"/>
</dbReference>
<dbReference type="InterPro" id="IPR011009">
    <property type="entry name" value="Kinase-like_dom_sf"/>
</dbReference>
<dbReference type="InterPro" id="IPR036179">
    <property type="entry name" value="Ig-like_dom_sf"/>
</dbReference>
<dbReference type="PANTHER" id="PTHR24416:SF550">
    <property type="entry name" value="FIBROBLAST GROWTH FACTOR RECEPTOR HOMOLOG 1-RELATED"/>
    <property type="match status" value="1"/>
</dbReference>
<dbReference type="SMART" id="SM00409">
    <property type="entry name" value="IG"/>
    <property type="match status" value="3"/>
</dbReference>
<dbReference type="Gene3D" id="2.60.40.10">
    <property type="entry name" value="Immunoglobulins"/>
    <property type="match status" value="3"/>
</dbReference>
<dbReference type="FunFam" id="2.60.40.10:FF:000016">
    <property type="entry name" value="Fibroblast growth factor receptor"/>
    <property type="match status" value="2"/>
</dbReference>
<dbReference type="GO" id="GO:0005886">
    <property type="term" value="C:plasma membrane"/>
    <property type="evidence" value="ECO:0007669"/>
    <property type="project" value="TreeGrafter"/>
</dbReference>
<comment type="similarity">
    <text evidence="18">Belongs to the protein kinase superfamily. Tyr protein kinase family. Fibroblast growth factor receptor subfamily.</text>
</comment>
<organism evidence="27">
    <name type="scientific">Hemiscolopendra marginata</name>
    <dbReference type="NCBI Taxonomy" id="943146"/>
    <lineage>
        <taxon>Eukaryota</taxon>
        <taxon>Metazoa</taxon>
        <taxon>Ecdysozoa</taxon>
        <taxon>Arthropoda</taxon>
        <taxon>Myriapoda</taxon>
        <taxon>Chilopoda</taxon>
        <taxon>Pleurostigmophora</taxon>
        <taxon>Scolopendromorpha</taxon>
        <taxon>Scolopendridae</taxon>
        <taxon>Hemiscolopendra</taxon>
    </lineage>
</organism>
<evidence type="ECO:0000256" key="11">
    <source>
        <dbReference type="ARBA" id="ARBA00023136"/>
    </source>
</evidence>
<keyword evidence="5 24" id="KW-0732">Signal</keyword>
<keyword evidence="7 18" id="KW-0547">Nucleotide-binding</keyword>
<evidence type="ECO:0000256" key="12">
    <source>
        <dbReference type="ARBA" id="ARBA00023137"/>
    </source>
</evidence>
<keyword evidence="4 23" id="KW-0812">Transmembrane</keyword>
<keyword evidence="11 18" id="KW-0472">Membrane</keyword>
<dbReference type="Gene3D" id="1.10.510.10">
    <property type="entry name" value="Transferase(Phosphotransferase) domain 1"/>
    <property type="match status" value="1"/>
</dbReference>
<dbReference type="PIRSF" id="PIRSF000628">
    <property type="entry name" value="FGFR"/>
    <property type="match status" value="1"/>
</dbReference>
<reference evidence="27" key="1">
    <citation type="submission" date="2018-11" db="EMBL/GenBank/DDBJ databases">
        <title>Venom-gland transcriptomics and venom proteomics of the Florida green centipede (Hemiscolopendra marginata) reveal sex-based variation in a centipede venom.</title>
        <authorList>
            <person name="Nystrom G.S."/>
            <person name="Ward M.J."/>
            <person name="Ellsworth S.A."/>
            <person name="Rokyta D.R."/>
        </authorList>
    </citation>
    <scope>NUCLEOTIDE SEQUENCE</scope>
    <source>
        <tissue evidence="27">Venom gland</tissue>
    </source>
</reference>
<dbReference type="PANTHER" id="PTHR24416">
    <property type="entry name" value="TYROSINE-PROTEIN KINASE RECEPTOR"/>
    <property type="match status" value="1"/>
</dbReference>
<dbReference type="InterPro" id="IPR003599">
    <property type="entry name" value="Ig_sub"/>
</dbReference>
<feature type="signal peptide" evidence="24">
    <location>
        <begin position="1"/>
        <end position="18"/>
    </location>
</feature>
<dbReference type="InterPro" id="IPR016248">
    <property type="entry name" value="FGF_rcpt_fam"/>
</dbReference>
<dbReference type="GO" id="GO:0005524">
    <property type="term" value="F:ATP binding"/>
    <property type="evidence" value="ECO:0007669"/>
    <property type="project" value="UniProtKB-UniRule"/>
</dbReference>
<feature type="binding site" evidence="20">
    <location>
        <begin position="477"/>
        <end position="483"/>
    </location>
    <ligand>
        <name>ATP</name>
        <dbReference type="ChEBI" id="CHEBI:30616"/>
    </ligand>
</feature>
<evidence type="ECO:0000256" key="18">
    <source>
        <dbReference type="PIRNR" id="PIRNR000628"/>
    </source>
</evidence>
<evidence type="ECO:0000256" key="2">
    <source>
        <dbReference type="ARBA" id="ARBA00022553"/>
    </source>
</evidence>
<feature type="domain" description="Ig-like" evidence="26">
    <location>
        <begin position="149"/>
        <end position="235"/>
    </location>
</feature>
<keyword evidence="9 18" id="KW-0067">ATP-binding</keyword>
<comment type="catalytic activity">
    <reaction evidence="17 18">
        <text>L-tyrosyl-[protein] + ATP = O-phospho-L-tyrosyl-[protein] + ADP + H(+)</text>
        <dbReference type="Rhea" id="RHEA:10596"/>
        <dbReference type="Rhea" id="RHEA-COMP:10136"/>
        <dbReference type="Rhea" id="RHEA-COMP:20101"/>
        <dbReference type="ChEBI" id="CHEBI:15378"/>
        <dbReference type="ChEBI" id="CHEBI:30616"/>
        <dbReference type="ChEBI" id="CHEBI:46858"/>
        <dbReference type="ChEBI" id="CHEBI:61978"/>
        <dbReference type="ChEBI" id="CHEBI:456216"/>
        <dbReference type="EC" id="2.7.10.1"/>
    </reaction>
</comment>
<dbReference type="InterPro" id="IPR017441">
    <property type="entry name" value="Protein_kinase_ATP_BS"/>
</dbReference>
<feature type="binding site" evidence="20">
    <location>
        <begin position="553"/>
        <end position="555"/>
    </location>
    <ligand>
        <name>ATP</name>
        <dbReference type="ChEBI" id="CHEBI:30616"/>
    </ligand>
</feature>
<evidence type="ECO:0000256" key="5">
    <source>
        <dbReference type="ARBA" id="ARBA00022729"/>
    </source>
</evidence>
<feature type="chain" id="PRO_5024913531" description="Fibroblast growth factor receptor" evidence="24">
    <location>
        <begin position="19"/>
        <end position="785"/>
    </location>
</feature>
<comment type="subcellular location">
    <subcellularLocation>
        <location evidence="1">Membrane</location>
        <topology evidence="1">Single-pass membrane protein</topology>
    </subcellularLocation>
</comment>
<dbReference type="PRINTS" id="PR00109">
    <property type="entry name" value="TYRKINASE"/>
</dbReference>
<dbReference type="PROSITE" id="PS00109">
    <property type="entry name" value="PROTEIN_KINASE_TYR"/>
    <property type="match status" value="1"/>
</dbReference>
<keyword evidence="2" id="KW-0597">Phosphoprotein</keyword>
<evidence type="ECO:0000256" key="17">
    <source>
        <dbReference type="ARBA" id="ARBA00051243"/>
    </source>
</evidence>
<proteinExistence type="inferred from homology"/>
<evidence type="ECO:0000256" key="13">
    <source>
        <dbReference type="ARBA" id="ARBA00023157"/>
    </source>
</evidence>
<evidence type="ECO:0000256" key="4">
    <source>
        <dbReference type="ARBA" id="ARBA00022692"/>
    </source>
</evidence>
<evidence type="ECO:0000259" key="25">
    <source>
        <dbReference type="PROSITE" id="PS50011"/>
    </source>
</evidence>
<evidence type="ECO:0000313" key="27">
    <source>
        <dbReference type="EMBL" id="MUP40507.1"/>
    </source>
</evidence>
<feature type="binding site" evidence="20 22">
    <location>
        <position position="505"/>
    </location>
    <ligand>
        <name>ATP</name>
        <dbReference type="ChEBI" id="CHEBI:30616"/>
    </ligand>
</feature>
<dbReference type="InterPro" id="IPR013098">
    <property type="entry name" value="Ig_I-set"/>
</dbReference>
<feature type="domain" description="Ig-like" evidence="26">
    <location>
        <begin position="34"/>
        <end position="121"/>
    </location>
</feature>
<dbReference type="PROSITE" id="PS00107">
    <property type="entry name" value="PROTEIN_KINASE_ATP"/>
    <property type="match status" value="1"/>
</dbReference>
<feature type="binding site" evidence="20">
    <location>
        <position position="631"/>
    </location>
    <ligand>
        <name>ATP</name>
        <dbReference type="ChEBI" id="CHEBI:30616"/>
    </ligand>
</feature>
<dbReference type="PROSITE" id="PS50835">
    <property type="entry name" value="IG_LIKE"/>
    <property type="match status" value="3"/>
</dbReference>
<feature type="binding site" evidence="20">
    <location>
        <position position="617"/>
    </location>
    <ligand>
        <name>ATP</name>
        <dbReference type="ChEBI" id="CHEBI:30616"/>
    </ligand>
</feature>
<evidence type="ECO:0000256" key="24">
    <source>
        <dbReference type="SAM" id="SignalP"/>
    </source>
</evidence>
<evidence type="ECO:0000256" key="9">
    <source>
        <dbReference type="ARBA" id="ARBA00022840"/>
    </source>
</evidence>
<dbReference type="SUPFAM" id="SSF56112">
    <property type="entry name" value="Protein kinase-like (PK-like)"/>
    <property type="match status" value="1"/>
</dbReference>
<dbReference type="SUPFAM" id="SSF48726">
    <property type="entry name" value="Immunoglobulin"/>
    <property type="match status" value="3"/>
</dbReference>
<evidence type="ECO:0000256" key="16">
    <source>
        <dbReference type="ARBA" id="ARBA00023319"/>
    </source>
</evidence>
<evidence type="ECO:0000256" key="20">
    <source>
        <dbReference type="PIRSR" id="PIRSR000628-2"/>
    </source>
</evidence>
<evidence type="ECO:0000256" key="10">
    <source>
        <dbReference type="ARBA" id="ARBA00022989"/>
    </source>
</evidence>
<evidence type="ECO:0000256" key="23">
    <source>
        <dbReference type="SAM" id="Phobius"/>
    </source>
</evidence>
<dbReference type="SMART" id="SM00408">
    <property type="entry name" value="IGc2"/>
    <property type="match status" value="3"/>
</dbReference>
<dbReference type="GO" id="GO:0043235">
    <property type="term" value="C:receptor complex"/>
    <property type="evidence" value="ECO:0007669"/>
    <property type="project" value="TreeGrafter"/>
</dbReference>
<evidence type="ECO:0000256" key="15">
    <source>
        <dbReference type="ARBA" id="ARBA00023180"/>
    </source>
</evidence>
<dbReference type="InterPro" id="IPR003598">
    <property type="entry name" value="Ig_sub2"/>
</dbReference>
<feature type="domain" description="Protein kinase" evidence="25">
    <location>
        <begin position="471"/>
        <end position="757"/>
    </location>
</feature>
<keyword evidence="13 21" id="KW-1015">Disulfide bond</keyword>
<feature type="transmembrane region" description="Helical" evidence="23">
    <location>
        <begin position="374"/>
        <end position="395"/>
    </location>
</feature>
<evidence type="ECO:0000256" key="6">
    <source>
        <dbReference type="ARBA" id="ARBA00022737"/>
    </source>
</evidence>
<dbReference type="FunFam" id="1.10.510.10:FF:000007">
    <property type="entry name" value="Fibroblast growth factor receptor"/>
    <property type="match status" value="1"/>
</dbReference>
<dbReference type="InterPro" id="IPR020635">
    <property type="entry name" value="Tyr_kinase_cat_dom"/>
</dbReference>
<keyword evidence="16" id="KW-0393">Immunoglobulin domain</keyword>
<keyword evidence="3 18" id="KW-0808">Transferase</keyword>
<keyword evidence="14 18" id="KW-0675">Receptor</keyword>
<dbReference type="SMART" id="SM00219">
    <property type="entry name" value="TyrKc"/>
    <property type="match status" value="1"/>
</dbReference>
<feature type="active site" description="Proton acceptor" evidence="19">
    <location>
        <position position="613"/>
    </location>
</feature>
<dbReference type="InterPro" id="IPR013783">
    <property type="entry name" value="Ig-like_fold"/>
</dbReference>
<evidence type="ECO:0000256" key="19">
    <source>
        <dbReference type="PIRSR" id="PIRSR000628-1"/>
    </source>
</evidence>
<evidence type="ECO:0000256" key="8">
    <source>
        <dbReference type="ARBA" id="ARBA00022777"/>
    </source>
</evidence>
<dbReference type="InterPro" id="IPR007110">
    <property type="entry name" value="Ig-like_dom"/>
</dbReference>
<dbReference type="AlphaFoldDB" id="A0A646QDD7"/>
<dbReference type="PROSITE" id="PS50011">
    <property type="entry name" value="PROTEIN_KINASE_DOM"/>
    <property type="match status" value="1"/>
</dbReference>
<sequence>MAFSWWSFIFLMSVSSSATVVVTSEVTEKSPKPPYIDKDPSNDAIDYDIPFGDKVKFECRIKGEPQPNISWFKDKAEISKEDPHYKVAKYTLAIENVTYEDIANYSCLAKNQYGEFRRTFTLFVDDPVSSAEDTTIPFESVNASIPASPVFKLRNMPFIIPKPASSVVNLRCPAYGNPLPTIKWFKNNMDIKRPLGVKYRKWGLFMEDLGTADSGDYMCVVSNEYGSINHTFILTVKDRLPHKPIFTDGTPRNTTVYIGETARFECLILSDLQPYIRWWKYYKVNGSSEAPNGKPYVKQVKSDPGYENDDHLLVISNVTLEDAGQYACFAGNTLGVNTAFAWLTVLQFDNNSDINMEVHSHWLGANFFGVDSTYVVVGFMILAGVIFLIAGVFFFRWHFHKQKPHVTILKEACIIRKKIILERQDSNNSHSSMAPLVKIDCTRSRLSSELTTVSEYELPIDPEWEIQRDKLILGKPLGEGAFGQVMKAELYGTDDKDPPFIVAVKMLKDEHTDREMADLVSEMEMMKLMGKHINIINLLGCCTQEGPLYVVVEYAPHGNLRDYLRKHRPSSGYERAIGDTRPESLNLKELVSFSYQVARGMEYLASKHCIHRDLAARNVLVGTDKVMKIADFGLARDVHNIDYYKKTTDGRLPVKWMAPEALFDRVYTNQSDVWSFGVLLWEIMTLGGTPYPSIPIERLFQLLKDGHRMEKPQNCPLDIYMLMRECWHPSPLQRPLFKDLVEDLDRILTQSAAEEYLDLTIPSLDTPPSSMESQFSIASSNHSMV</sequence>
<keyword evidence="10 23" id="KW-1133">Transmembrane helix</keyword>
<dbReference type="FunFam" id="2.60.40.10:FF:000020">
    <property type="entry name" value="Fibroblast growth factor receptor"/>
    <property type="match status" value="1"/>
</dbReference>
<keyword evidence="15" id="KW-0325">Glycoprotein</keyword>
<dbReference type="EC" id="2.7.10.1" evidence="18"/>
<dbReference type="InterPro" id="IPR000719">
    <property type="entry name" value="Prot_kinase_dom"/>
</dbReference>
<name>A0A646QDD7_9MYRI</name>
<evidence type="ECO:0000256" key="7">
    <source>
        <dbReference type="ARBA" id="ARBA00022741"/>
    </source>
</evidence>
<evidence type="ECO:0000256" key="21">
    <source>
        <dbReference type="PIRSR" id="PIRSR000628-3"/>
    </source>
</evidence>
<keyword evidence="12 18" id="KW-0829">Tyrosine-protein kinase</keyword>